<feature type="domain" description="CNA-B" evidence="2">
    <location>
        <begin position="268"/>
        <end position="354"/>
    </location>
</feature>
<protein>
    <recommendedName>
        <fullName evidence="9">TQXA domain-containing protein</fullName>
    </recommendedName>
</protein>
<dbReference type="Gene3D" id="2.60.40.3930">
    <property type="match status" value="3"/>
</dbReference>
<dbReference type="SUPFAM" id="SSF49478">
    <property type="entry name" value="Cna protein B-type domain"/>
    <property type="match status" value="1"/>
</dbReference>
<name>S1N325_9ENTE</name>
<evidence type="ECO:0000259" key="2">
    <source>
        <dbReference type="Pfam" id="PF05738"/>
    </source>
</evidence>
<evidence type="ECO:0000259" key="3">
    <source>
        <dbReference type="Pfam" id="PF08341"/>
    </source>
</evidence>
<feature type="domain" description="T-Q ester bond containing" evidence="5">
    <location>
        <begin position="656"/>
        <end position="790"/>
    </location>
</feature>
<feature type="region of interest" description="Disordered" evidence="1">
    <location>
        <begin position="1038"/>
        <end position="1071"/>
    </location>
</feature>
<evidence type="ECO:0000259" key="5">
    <source>
        <dbReference type="Pfam" id="PF18202"/>
    </source>
</evidence>
<evidence type="ECO:0000313" key="7">
    <source>
        <dbReference type="Proteomes" id="UP000014113"/>
    </source>
</evidence>
<feature type="region of interest" description="Disordered" evidence="1">
    <location>
        <begin position="471"/>
        <end position="491"/>
    </location>
</feature>
<reference evidence="8" key="2">
    <citation type="submission" date="2022-03" db="PDB data bank">
        <title>Intramolecular ester bond-containing repeat domain from E. columbae adhesin (split and religated).</title>
        <authorList>
            <person name="Wardega J.K."/>
            <person name="Squire C.J."/>
            <person name="Young P.G."/>
        </authorList>
    </citation>
    <scope>X-RAY CRYSTALLOGRAPHY (2.37 ANGSTROMS) OF 647-769 AND 625-647</scope>
</reference>
<feature type="region of interest" description="Disordered" evidence="1">
    <location>
        <begin position="761"/>
        <end position="807"/>
    </location>
</feature>
<dbReference type="Gene3D" id="2.60.40.1140">
    <property type="entry name" value="Collagen-binding surface protein Cna, B-type domain"/>
    <property type="match status" value="1"/>
</dbReference>
<dbReference type="Proteomes" id="UP000014113">
    <property type="component" value="Unassembled WGS sequence"/>
</dbReference>
<evidence type="ECO:0008006" key="9">
    <source>
        <dbReference type="Google" id="ProtNLM"/>
    </source>
</evidence>
<evidence type="ECO:0007829" key="8">
    <source>
        <dbReference type="PDB" id="7UI8"/>
    </source>
</evidence>
<dbReference type="NCBIfam" id="NF012162">
    <property type="entry name" value="surf_Nterm_1"/>
    <property type="match status" value="1"/>
</dbReference>
<feature type="region of interest" description="Disordered" evidence="1">
    <location>
        <begin position="907"/>
        <end position="932"/>
    </location>
</feature>
<dbReference type="NCBIfam" id="NF033903">
    <property type="entry name" value="VaFE_rpt"/>
    <property type="match status" value="3"/>
</dbReference>
<reference evidence="6 7" key="1">
    <citation type="submission" date="2013-03" db="EMBL/GenBank/DDBJ databases">
        <title>The Genome Sequence of Enterococcus columbae ATCC_51263 (PacBio/Illumina hybrid assembly).</title>
        <authorList>
            <consortium name="The Broad Institute Genomics Platform"/>
            <consortium name="The Broad Institute Genome Sequencing Center for Infectious Disease"/>
            <person name="Earl A."/>
            <person name="Russ C."/>
            <person name="Gilmore M."/>
            <person name="Surin D."/>
            <person name="Walker B."/>
            <person name="Young S."/>
            <person name="Zeng Q."/>
            <person name="Gargeya S."/>
            <person name="Fitzgerald M."/>
            <person name="Haas B."/>
            <person name="Abouelleil A."/>
            <person name="Allen A.W."/>
            <person name="Alvarado L."/>
            <person name="Arachchi H.M."/>
            <person name="Berlin A.M."/>
            <person name="Chapman S.B."/>
            <person name="Gainer-Dewar J."/>
            <person name="Goldberg J."/>
            <person name="Griggs A."/>
            <person name="Gujja S."/>
            <person name="Hansen M."/>
            <person name="Howarth C."/>
            <person name="Imamovic A."/>
            <person name="Ireland A."/>
            <person name="Larimer J."/>
            <person name="McCowan C."/>
            <person name="Murphy C."/>
            <person name="Pearson M."/>
            <person name="Poon T.W."/>
            <person name="Priest M."/>
            <person name="Roberts A."/>
            <person name="Saif S."/>
            <person name="Shea T."/>
            <person name="Sisk P."/>
            <person name="Sykes S."/>
            <person name="Wortman J."/>
            <person name="Nusbaum C."/>
            <person name="Birren B."/>
        </authorList>
    </citation>
    <scope>NUCLEOTIDE SEQUENCE [LARGE SCALE GENOMIC DNA]</scope>
    <source>
        <strain evidence="6 7">ATCC 51263</strain>
    </source>
</reference>
<dbReference type="PDB" id="7UI8">
    <property type="method" value="X-ray"/>
    <property type="resolution" value="2.37 A"/>
    <property type="chains" value="A=647-769, B=625-647"/>
</dbReference>
<keyword evidence="7" id="KW-1185">Reference proteome</keyword>
<dbReference type="AlphaFoldDB" id="S1N325"/>
<evidence type="ECO:0000313" key="6">
    <source>
        <dbReference type="EMBL" id="EOW80023.1"/>
    </source>
</evidence>
<feature type="domain" description="T-Q ester bond containing" evidence="5">
    <location>
        <begin position="511"/>
        <end position="645"/>
    </location>
</feature>
<feature type="domain" description="SpaA-like prealbumin fold" evidence="4">
    <location>
        <begin position="810"/>
        <end position="885"/>
    </location>
</feature>
<feature type="domain" description="SpaA-like prealbumin fold" evidence="4">
    <location>
        <begin position="939"/>
        <end position="1017"/>
    </location>
</feature>
<evidence type="ECO:0000256" key="1">
    <source>
        <dbReference type="SAM" id="MobiDB-lite"/>
    </source>
</evidence>
<organism evidence="6 7">
    <name type="scientific">Enterococcus columbae DSM 7374 = ATCC 51263</name>
    <dbReference type="NCBI Taxonomy" id="1121865"/>
    <lineage>
        <taxon>Bacteria</taxon>
        <taxon>Bacillati</taxon>
        <taxon>Bacillota</taxon>
        <taxon>Bacilli</taxon>
        <taxon>Lactobacillales</taxon>
        <taxon>Enterococcaceae</taxon>
        <taxon>Enterococcus</taxon>
    </lineage>
</organism>
<dbReference type="InterPro" id="IPR013552">
    <property type="entry name" value="Thioester_dom"/>
</dbReference>
<dbReference type="SMR" id="S1N325"/>
<dbReference type="Pfam" id="PF17802">
    <property type="entry name" value="SpaA"/>
    <property type="match status" value="3"/>
</dbReference>
<sequence>MKMKAKYWYAYILFMLVGLLAGGMNIRAANIDDYFNSDYYYGYPEGNTGGNYGKDVNHSPLALINKLEIAGAKYYVKEVVYCLNEEIKPPSSEQTPFKSDGSYKNNFDVFLKLNGAREQLYKRKTPNRGNTDEEIKWVTKNSKDNGADTRKVLWNGYPVDAIGLKEKYGLSDMQFQAVTQAAIWYYTSDHGGITDRETLLNDYKKKFNNTNFQWTEASSRVYRILTGEDTSVSLDTPDANFEVYIYETAYPNNVQRLISVGIRGGASVKVTKKWIGSPADKITINLLANGKKIRSQVLTAENKKGNDWVYQFTGLPQYDSKWQKIKYTVTEDSLSGYSSTIAGDATTGFVITNKRTKTYTNPKQGQLATTVSVKNNESTTPVRLLSKDTQGVEVTDTVSYSDLVGGKVYELTGTLMHIKADGSTEAIASESKEVTAETSGKGTWELTFAPQNLKAGEKYVVYEVAKSKENLVDSNKDDEPDTKHEVRHENPQDEAQTIVVNKEYTNPKEGQLATTVSVKNNESTTPVRLLSKDTQGVEVTDTVSYSDLVGGKVYELTGTLMQIKADGSTEAIASASKEVTAETSGKGTWELTFAPQNLKAGEKYVVYEVAKSKENLVDSNKDDEPDTKHEVRHENPQDEAQTIVVNKEYTNPKEGQLATTVSVKNNESTTPVRLLSKDTQGVEVTDTVSYSDLVGGKVYELTGTLMQIKADGSTEAIASASKEVTAETSGKGTWELTFAPQNLKAGEKYVVYEVAKSKENLVDSNKDDEPDTKQEVRHENPQDEAQTIVVSKPTRPRPTPPKPIVPKTVISKQNLGGEEIAGASIQIKDTTGKVIEAWISQAGQSHQLTLSAGTYVFHEEAAPTGYLKVTDITFSVDDKGIVTIVQDTTTSHASKVENNRLVVVDEAEPTPPTPEEPEQPVTPLVPEEPEEPATPKMNEVIISKQNLGGEEIAGASIQIKDTTGKVVEAWVSQAGQSHQLTLPAGTYVFHEEAAPTGYLKVTDITFSVDDKGIVTIVQDTTTSHASKVENNRLVVVDEAEPTPPTSEEPEKPVTPLVPEEPEKPTVPEEPATPKMNEVIISKQNLGGEEIAGASIQIKDTTGKVVESWVSQAGQSHQLTLPAGTYVFHEEAAPTGYLKVTDITFSVDDKGIVTIVQDTTTSHASKVENNRLVVVDEAEPTP</sequence>
<dbReference type="Gene3D" id="2.30.30.670">
    <property type="entry name" value="Thioester domain"/>
    <property type="match status" value="1"/>
</dbReference>
<dbReference type="InterPro" id="IPR041033">
    <property type="entry name" value="SpaA_PFL_dom_1"/>
</dbReference>
<gene>
    <name evidence="6" type="ORF">I568_02374</name>
</gene>
<dbReference type="InterPro" id="IPR013783">
    <property type="entry name" value="Ig-like_fold"/>
</dbReference>
<dbReference type="Pfam" id="PF05738">
    <property type="entry name" value="Cna_B"/>
    <property type="match status" value="1"/>
</dbReference>
<dbReference type="CDD" id="cd00222">
    <property type="entry name" value="CollagenBindB"/>
    <property type="match status" value="1"/>
</dbReference>
<feature type="domain" description="Thioester" evidence="3">
    <location>
        <begin position="79"/>
        <end position="229"/>
    </location>
</feature>
<feature type="region of interest" description="Disordered" evidence="1">
    <location>
        <begin position="616"/>
        <end position="636"/>
    </location>
</feature>
<feature type="domain" description="SpaA-like prealbumin fold" evidence="4">
    <location>
        <begin position="1077"/>
        <end position="1155"/>
    </location>
</feature>
<dbReference type="InterPro" id="IPR008454">
    <property type="entry name" value="Collagen-bd_Cna-like_B-typ_dom"/>
</dbReference>
<dbReference type="EMBL" id="ASWJ01000011">
    <property type="protein sequence ID" value="EOW80023.1"/>
    <property type="molecule type" value="Genomic_DNA"/>
</dbReference>
<feature type="compositionally biased region" description="Basic and acidic residues" evidence="1">
    <location>
        <begin position="761"/>
        <end position="781"/>
    </location>
</feature>
<dbReference type="RefSeq" id="WP_016252523.1">
    <property type="nucleotide sequence ID" value="NZ_KE136498.1"/>
</dbReference>
<evidence type="ECO:0000259" key="4">
    <source>
        <dbReference type="Pfam" id="PF17802"/>
    </source>
</evidence>
<keyword evidence="8" id="KW-0002">3D-structure</keyword>
<comment type="caution">
    <text evidence="6">The sequence shown here is derived from an EMBL/GenBank/DDBJ whole genome shotgun (WGS) entry which is preliminary data.</text>
</comment>
<dbReference type="NCBIfam" id="TIGR03934">
    <property type="entry name" value="TQXA_dom"/>
    <property type="match status" value="1"/>
</dbReference>
<dbReference type="InterPro" id="IPR041100">
    <property type="entry name" value="TQ"/>
</dbReference>
<proteinExistence type="evidence at protein level"/>
<feature type="non-terminal residue" evidence="6">
    <location>
        <position position="1181"/>
    </location>
</feature>
<dbReference type="Pfam" id="PF18202">
    <property type="entry name" value="TQ"/>
    <property type="match status" value="3"/>
</dbReference>
<dbReference type="Gene3D" id="1.10.150.480">
    <property type="match status" value="1"/>
</dbReference>
<dbReference type="Gene3D" id="2.60.40.10">
    <property type="entry name" value="Immunoglobulins"/>
    <property type="match status" value="3"/>
</dbReference>
<dbReference type="Pfam" id="PF08341">
    <property type="entry name" value="TED"/>
    <property type="match status" value="1"/>
</dbReference>
<dbReference type="InterPro" id="IPR023849">
    <property type="entry name" value="TQXA_dom"/>
</dbReference>
<accession>S1N325</accession>
<feature type="domain" description="T-Q ester bond containing" evidence="5">
    <location>
        <begin position="366"/>
        <end position="500"/>
    </location>
</feature>
<dbReference type="eggNOG" id="COG4932">
    <property type="taxonomic scope" value="Bacteria"/>
</dbReference>